<dbReference type="EMBL" id="OY731407">
    <property type="protein sequence ID" value="CAJ1977639.1"/>
    <property type="molecule type" value="Genomic_DNA"/>
</dbReference>
<protein>
    <submittedName>
        <fullName evidence="1">Uncharacterized protein</fullName>
    </submittedName>
</protein>
<evidence type="ECO:0000313" key="1">
    <source>
        <dbReference type="EMBL" id="CAJ1977639.1"/>
    </source>
</evidence>
<dbReference type="Proteomes" id="UP001189624">
    <property type="component" value="Chromosome 10"/>
</dbReference>
<dbReference type="AlphaFoldDB" id="A0AA86W3J6"/>
<gene>
    <name evidence="1" type="ORF">AYBTSS11_LOCUS29806</name>
</gene>
<proteinExistence type="predicted"/>
<organism evidence="1 2">
    <name type="scientific">Sphenostylis stenocarpa</name>
    <dbReference type="NCBI Taxonomy" id="92480"/>
    <lineage>
        <taxon>Eukaryota</taxon>
        <taxon>Viridiplantae</taxon>
        <taxon>Streptophyta</taxon>
        <taxon>Embryophyta</taxon>
        <taxon>Tracheophyta</taxon>
        <taxon>Spermatophyta</taxon>
        <taxon>Magnoliopsida</taxon>
        <taxon>eudicotyledons</taxon>
        <taxon>Gunneridae</taxon>
        <taxon>Pentapetalae</taxon>
        <taxon>rosids</taxon>
        <taxon>fabids</taxon>
        <taxon>Fabales</taxon>
        <taxon>Fabaceae</taxon>
        <taxon>Papilionoideae</taxon>
        <taxon>50 kb inversion clade</taxon>
        <taxon>NPAAA clade</taxon>
        <taxon>indigoferoid/millettioid clade</taxon>
        <taxon>Phaseoleae</taxon>
        <taxon>Sphenostylis</taxon>
    </lineage>
</organism>
<name>A0AA86W3J6_9FABA</name>
<dbReference type="Gramene" id="rna-AYBTSS11_LOCUS29806">
    <property type="protein sequence ID" value="CAJ1977639.1"/>
    <property type="gene ID" value="gene-AYBTSS11_LOCUS29806"/>
</dbReference>
<accession>A0AA86W3J6</accession>
<evidence type="ECO:0000313" key="2">
    <source>
        <dbReference type="Proteomes" id="UP001189624"/>
    </source>
</evidence>
<keyword evidence="2" id="KW-1185">Reference proteome</keyword>
<reference evidence="1" key="1">
    <citation type="submission" date="2023-10" db="EMBL/GenBank/DDBJ databases">
        <authorList>
            <person name="Domelevo Entfellner J.-B."/>
        </authorList>
    </citation>
    <scope>NUCLEOTIDE SEQUENCE</scope>
</reference>
<sequence length="117" mass="12720">MTTFIAFLTFPGATIVYFGRIITQSNRVAATGFDLVISEGSLFLNAVCFLFGSEIDSSLKIKSLQTSGDNSREVSFVENHKLEISYSKNTYGKAHAQRAGLSAIQCNHGTGIEEYLG</sequence>